<keyword evidence="4" id="KW-0812">Transmembrane</keyword>
<organism evidence="7 8">
    <name type="scientific">Merdimmobilis hominis</name>
    <dbReference type="NCBI Taxonomy" id="2897707"/>
    <lineage>
        <taxon>Bacteria</taxon>
        <taxon>Bacillati</taxon>
        <taxon>Bacillota</taxon>
        <taxon>Clostridia</taxon>
        <taxon>Eubacteriales</taxon>
        <taxon>Oscillospiraceae</taxon>
        <taxon>Merdimmobilis</taxon>
    </lineage>
</organism>
<feature type="transmembrane region" description="Helical" evidence="4">
    <location>
        <begin position="1754"/>
        <end position="1774"/>
    </location>
</feature>
<dbReference type="GO" id="GO:0033925">
    <property type="term" value="F:mannosyl-glycoprotein endo-beta-N-acetylglucosaminidase activity"/>
    <property type="evidence" value="ECO:0007669"/>
    <property type="project" value="InterPro"/>
</dbReference>
<comment type="caution">
    <text evidence="7">The sequence shown here is derived from an EMBL/GenBank/DDBJ whole genome shotgun (WGS) entry which is preliminary data.</text>
</comment>
<protein>
    <submittedName>
        <fullName evidence="7">FIVAR domain-containing protein</fullName>
    </submittedName>
</protein>
<dbReference type="Gene3D" id="2.60.40.1080">
    <property type="match status" value="1"/>
</dbReference>
<evidence type="ECO:0000313" key="7">
    <source>
        <dbReference type="EMBL" id="MBM6921008.1"/>
    </source>
</evidence>
<keyword evidence="4" id="KW-1133">Transmembrane helix</keyword>
<dbReference type="Pfam" id="PF00754">
    <property type="entry name" value="F5_F8_type_C"/>
    <property type="match status" value="1"/>
</dbReference>
<evidence type="ECO:0000256" key="5">
    <source>
        <dbReference type="SAM" id="SignalP"/>
    </source>
</evidence>
<keyword evidence="8" id="KW-1185">Reference proteome</keyword>
<evidence type="ECO:0000256" key="1">
    <source>
        <dbReference type="ARBA" id="ARBA00023295"/>
    </source>
</evidence>
<reference evidence="7" key="1">
    <citation type="submission" date="2020-08" db="EMBL/GenBank/DDBJ databases">
        <authorList>
            <person name="Cejkova D."/>
            <person name="Kubasova T."/>
            <person name="Jahodarova E."/>
            <person name="Rychlik I."/>
        </authorList>
    </citation>
    <scope>NUCLEOTIDE SEQUENCE</scope>
    <source>
        <strain evidence="7">An559</strain>
    </source>
</reference>
<dbReference type="Gene3D" id="2.60.120.260">
    <property type="entry name" value="Galactose-binding domain-like"/>
    <property type="match status" value="2"/>
</dbReference>
<evidence type="ECO:0000256" key="4">
    <source>
        <dbReference type="SAM" id="Phobius"/>
    </source>
</evidence>
<accession>A0A938X6U7</accession>
<feature type="coiled-coil region" evidence="2">
    <location>
        <begin position="1113"/>
        <end position="1144"/>
    </location>
</feature>
<feature type="region of interest" description="Disordered" evidence="3">
    <location>
        <begin position="1735"/>
        <end position="1754"/>
    </location>
</feature>
<name>A0A938X6U7_9FIRM</name>
<dbReference type="InterPro" id="IPR032979">
    <property type="entry name" value="ENGase"/>
</dbReference>
<dbReference type="Gene3D" id="2.60.40.10">
    <property type="entry name" value="Immunoglobulins"/>
    <property type="match status" value="1"/>
</dbReference>
<keyword evidence="2" id="KW-0175">Coiled coil</keyword>
<dbReference type="InterPro" id="IPR005201">
    <property type="entry name" value="TIM_ENGase"/>
</dbReference>
<dbReference type="Pfam" id="PF03644">
    <property type="entry name" value="Glyco_hydro_85"/>
    <property type="match status" value="1"/>
</dbReference>
<dbReference type="PANTHER" id="PTHR13246">
    <property type="entry name" value="ENDO BETA N-ACETYLGLUCOSAMINIDASE"/>
    <property type="match status" value="1"/>
</dbReference>
<keyword evidence="4" id="KW-0472">Membrane</keyword>
<proteinExistence type="predicted"/>
<dbReference type="RefSeq" id="WP_204446522.1">
    <property type="nucleotide sequence ID" value="NZ_JACJKY010000010.1"/>
</dbReference>
<dbReference type="EMBL" id="JACJKY010000010">
    <property type="protein sequence ID" value="MBM6921008.1"/>
    <property type="molecule type" value="Genomic_DNA"/>
</dbReference>
<reference evidence="7" key="2">
    <citation type="journal article" date="2021" name="Sci. Rep.">
        <title>The distribution of antibiotic resistance genes in chicken gut microbiota commensals.</title>
        <authorList>
            <person name="Juricova H."/>
            <person name="Matiasovicova J."/>
            <person name="Kubasova T."/>
            <person name="Cejkova D."/>
            <person name="Rychlik I."/>
        </authorList>
    </citation>
    <scope>NUCLEOTIDE SEQUENCE</scope>
    <source>
        <strain evidence="7">An559</strain>
    </source>
</reference>
<dbReference type="Gene3D" id="1.20.1270.70">
    <property type="entry name" value="Designed single chain three-helix bundle"/>
    <property type="match status" value="2"/>
</dbReference>
<dbReference type="PANTHER" id="PTHR13246:SF1">
    <property type="entry name" value="CYTOSOLIC ENDO-BETA-N-ACETYLGLUCOSAMINIDASE"/>
    <property type="match status" value="1"/>
</dbReference>
<dbReference type="InterPro" id="IPR054110">
    <property type="entry name" value="EndoD-like_D2"/>
</dbReference>
<dbReference type="Pfam" id="PF21910">
    <property type="entry name" value="GH85_C"/>
    <property type="match status" value="1"/>
</dbReference>
<dbReference type="PROSITE" id="PS50022">
    <property type="entry name" value="FA58C_3"/>
    <property type="match status" value="1"/>
</dbReference>
<keyword evidence="1" id="KW-0378">Hydrolase</keyword>
<feature type="signal peptide" evidence="5">
    <location>
        <begin position="1"/>
        <end position="33"/>
    </location>
</feature>
<evidence type="ECO:0000313" key="8">
    <source>
        <dbReference type="Proteomes" id="UP000774750"/>
    </source>
</evidence>
<evidence type="ECO:0000256" key="3">
    <source>
        <dbReference type="SAM" id="MobiDB-lite"/>
    </source>
</evidence>
<keyword evidence="1" id="KW-0326">Glycosidase</keyword>
<evidence type="ECO:0000256" key="2">
    <source>
        <dbReference type="SAM" id="Coils"/>
    </source>
</evidence>
<dbReference type="InterPro" id="IPR000421">
    <property type="entry name" value="FA58C"/>
</dbReference>
<dbReference type="GO" id="GO:0005829">
    <property type="term" value="C:cytosol"/>
    <property type="evidence" value="ECO:0007669"/>
    <property type="project" value="UniProtKB-SubCell"/>
</dbReference>
<evidence type="ECO:0000259" key="6">
    <source>
        <dbReference type="PROSITE" id="PS50022"/>
    </source>
</evidence>
<dbReference type="CDD" id="cd13121">
    <property type="entry name" value="BF2867_like_C"/>
    <property type="match status" value="1"/>
</dbReference>
<sequence>MMKHMKKRILSGLLAGLVSVSSLAVLAPSSVSAAGLGYWPEPLPMGNQWYYQNESLQPYGSCFQIDELKNWSPDNDPDARYNRGSIPLRDRWMGPSVNPLASRDAKVMPLAMSNARASEAASQGGDGDFVYAFNNFQYVDTYNFWGGSSGEGPIAIPSPEHIDSAHRNGVPATGTIFIPWGDYAYGNRFVSELVEKKPDGTYPAADKLIEIAQYYGFDGYIFNAESGTGVPGFKDFLAYIQKNKPDNFTISWYNGSGSLSTGSIQNWMQDGDTRITDEWWLDMSGNGNVDGTIAAAQEMGVDPWNIHSTWEYWPMSGMSGTKGGDYHARLDENGMLKISLGILAPTVTLTQSKNSDDFMNVQDQKLWVGPTFDPSSTYRPRNEFCGFASMVADKTPVIGTDFVTNFTTGNGYKFYENGKVTGKEDGWYNRSLTDVLPTWRWIIESEGEKLSAKIDFDDAWWGGTSMKVYGNMDADKANHVKLYSSQLDITKDSKFSITYKAPKGGVDVELGLCFGNDYADENFKFYPIETTANGEWNTATFDLSGDAGKRAIAISLRFNAPEGVSDYSINVGRMAFTTTDAAPATVTDITLDEVIYPTDTTMEARIYWEKADNAFMYMIHRVLPDDTREFVGATPSDAFYLGKYDRLDNEEAATFEITPYTENGVKGSTTSFAIDWKDMPEDSFVKVPPMGENLALGQPAVSSVPCVADGPVDKINDGVIPNSKWCSQRVPGYAVIDLGKEVDIQRWVVYHANARGAGEGVDMNTVAFDFSYAKDDGKPLLTGDDYASKVRVQSMSFTRVDSVTGNKQNVTDRNLSEPIKARYIKLNVTQSDNSPWHAIRVYEVEVYTNPGVLSVAAPSTPLARNVTVKNNAGATDTVVIDNVGMLYTTGTYASGGTISENTGVVKLYESMDAEEPFAQVKAEQPNESYKQRSVGIAKFENLELKAEGGRLFYEILDESGGEILHSARYSVEYAPETGEAITKPEAKLFGSVRGFQLRDRYGILNLSGLPEGAEVTVYASEDADHPIRFSNPAGADGKVSIDGIPLNAEGAGNVYYEVFVSGRPNSDRFSVSYDSAMALPADLSGLQELIEKCSIYTEEECTTATWPAFEEALNEAKALSETNTEEAEAARAKLSEAFANLRKKADTQRLAEVTAAFDEAHPEMDYTGSSYAKFKAELDKCYALIKADDSNEFEVEQARIKLEAAMRGLVEDNGATVTGVTVDPATITLDRGVSQKFTATVTGVGDPTQAVTWTLSGNQSSKTTIKADGTLKISVEETAETLTVTATSKLDEGKSATATVTVTDEVVAPNITVTVAPETLEVTADPGQKGQFTATVEGAEDETVVWTISGNTDENTLIENGQLFLGTDETAYEMTVTATSVENPDCSGTAKVIVIRSNKEALQEAYDANKDRVEEEYTSDTWAAFKAALDKAEEVLAKTAATQDEVDAAEAELERTALALVKRGNKLQLENLIAYAKAEQAKPEYQYVVPAVKKAFEEALTKAETVVADIDATQAEINAAYDELLEMTWMLEYKGNKENLQDLYDFAEMLDLELYTSKTAEPVRAALEAAKAILDNENALQADIDEAYNGLKAAVDGLKLKVNKDALGELIEGAEAIDLSKYLDSSKTDFAAALENAKAVYADDQATDKDVYDAYNRLQKAIFDLRLIPDKSVLEDLLNKASEMDESKYTAESFAVLKAAMAEAQAVFNDTEATEADVKAAEAKLEDAMDGLVLTDAGTDTDSDKEDSPNTDDYTPLMGVAVALAAIGAGALILRRRLDRK</sequence>
<dbReference type="Gene3D" id="1.20.1270.90">
    <property type="entry name" value="AF1782-like"/>
    <property type="match status" value="4"/>
</dbReference>
<dbReference type="InterPro" id="IPR008979">
    <property type="entry name" value="Galactose-bd-like_sf"/>
</dbReference>
<feature type="domain" description="F5/8 type C" evidence="6">
    <location>
        <begin position="685"/>
        <end position="849"/>
    </location>
</feature>
<dbReference type="SUPFAM" id="SSF49785">
    <property type="entry name" value="Galactose-binding domain-like"/>
    <property type="match status" value="1"/>
</dbReference>
<dbReference type="Proteomes" id="UP000774750">
    <property type="component" value="Unassembled WGS sequence"/>
</dbReference>
<keyword evidence="5" id="KW-0732">Signal</keyword>
<dbReference type="InterPro" id="IPR013783">
    <property type="entry name" value="Ig-like_fold"/>
</dbReference>
<dbReference type="Pfam" id="PF07554">
    <property type="entry name" value="FIVAR"/>
    <property type="match status" value="5"/>
</dbReference>
<gene>
    <name evidence="7" type="ORF">H6A12_07565</name>
</gene>
<dbReference type="Gene3D" id="3.20.20.80">
    <property type="entry name" value="Glycosidases"/>
    <property type="match status" value="1"/>
</dbReference>
<feature type="chain" id="PRO_5037163990" evidence="5">
    <location>
        <begin position="34"/>
        <end position="1781"/>
    </location>
</feature>